<feature type="compositionally biased region" description="Low complexity" evidence="2">
    <location>
        <begin position="10"/>
        <end position="25"/>
    </location>
</feature>
<dbReference type="GO" id="GO:0098552">
    <property type="term" value="C:side of membrane"/>
    <property type="evidence" value="ECO:0007669"/>
    <property type="project" value="UniProtKB-ARBA"/>
</dbReference>
<dbReference type="AlphaFoldDB" id="A0A5N5QSN7"/>
<feature type="compositionally biased region" description="Low complexity" evidence="2">
    <location>
        <begin position="33"/>
        <end position="46"/>
    </location>
</feature>
<feature type="region of interest" description="Disordered" evidence="2">
    <location>
        <begin position="1"/>
        <end position="50"/>
    </location>
</feature>
<dbReference type="Gene3D" id="3.30.479.30">
    <property type="entry name" value="Band 7 domain"/>
    <property type="match status" value="1"/>
</dbReference>
<dbReference type="SUPFAM" id="SSF117892">
    <property type="entry name" value="Band 7/SPFH domain"/>
    <property type="match status" value="1"/>
</dbReference>
<reference evidence="4 5" key="1">
    <citation type="journal article" date="2019" name="Fungal Biol. Biotechnol.">
        <title>Draft genome sequence of fastidious pathogen Ceratobasidium theobromae, which causes vascular-streak dieback in Theobroma cacao.</title>
        <authorList>
            <person name="Ali S.S."/>
            <person name="Asman A."/>
            <person name="Shao J."/>
            <person name="Firmansyah A.P."/>
            <person name="Susilo A.W."/>
            <person name="Rosmana A."/>
            <person name="McMahon P."/>
            <person name="Junaid M."/>
            <person name="Guest D."/>
            <person name="Kheng T.Y."/>
            <person name="Meinhardt L.W."/>
            <person name="Bailey B.A."/>
        </authorList>
    </citation>
    <scope>NUCLEOTIDE SEQUENCE [LARGE SCALE GENOMIC DNA]</scope>
    <source>
        <strain evidence="4 5">CT2</strain>
    </source>
</reference>
<dbReference type="Gene3D" id="6.10.250.2090">
    <property type="match status" value="1"/>
</dbReference>
<name>A0A5N5QSN7_9AGAM</name>
<dbReference type="InterPro" id="IPR001107">
    <property type="entry name" value="Band_7"/>
</dbReference>
<dbReference type="InterPro" id="IPR001972">
    <property type="entry name" value="Stomatin_HflK_fam"/>
</dbReference>
<dbReference type="InterPro" id="IPR036013">
    <property type="entry name" value="Band_7/SPFH_dom_sf"/>
</dbReference>
<protein>
    <submittedName>
        <fullName evidence="4">Band 7 family protein</fullName>
    </submittedName>
</protein>
<dbReference type="PRINTS" id="PR00721">
    <property type="entry name" value="STOMATIN"/>
</dbReference>
<evidence type="ECO:0000256" key="2">
    <source>
        <dbReference type="SAM" id="MobiDB-lite"/>
    </source>
</evidence>
<feature type="domain" description="Band 7" evidence="3">
    <location>
        <begin position="103"/>
        <end position="260"/>
    </location>
</feature>
<keyword evidence="5" id="KW-1185">Reference proteome</keyword>
<evidence type="ECO:0000313" key="5">
    <source>
        <dbReference type="Proteomes" id="UP000383932"/>
    </source>
</evidence>
<feature type="compositionally biased region" description="Polar residues" evidence="2">
    <location>
        <begin position="331"/>
        <end position="343"/>
    </location>
</feature>
<dbReference type="GO" id="GO:0005886">
    <property type="term" value="C:plasma membrane"/>
    <property type="evidence" value="ECO:0007669"/>
    <property type="project" value="InterPro"/>
</dbReference>
<dbReference type="CDD" id="cd13437">
    <property type="entry name" value="SPFH_alloslipin"/>
    <property type="match status" value="1"/>
</dbReference>
<organism evidence="4 5">
    <name type="scientific">Ceratobasidium theobromae</name>
    <dbReference type="NCBI Taxonomy" id="1582974"/>
    <lineage>
        <taxon>Eukaryota</taxon>
        <taxon>Fungi</taxon>
        <taxon>Dikarya</taxon>
        <taxon>Basidiomycota</taxon>
        <taxon>Agaricomycotina</taxon>
        <taxon>Agaricomycetes</taxon>
        <taxon>Cantharellales</taxon>
        <taxon>Ceratobasidiaceae</taxon>
        <taxon>Ceratobasidium</taxon>
    </lineage>
</organism>
<comment type="similarity">
    <text evidence="1">Belongs to the band 7/mec-2 family.</text>
</comment>
<gene>
    <name evidence="4" type="ORF">CTheo_2402</name>
</gene>
<comment type="caution">
    <text evidence="4">The sequence shown here is derived from an EMBL/GenBank/DDBJ whole genome shotgun (WGS) entry which is preliminary data.</text>
</comment>
<evidence type="ECO:0000313" key="4">
    <source>
        <dbReference type="EMBL" id="KAB5594186.1"/>
    </source>
</evidence>
<dbReference type="EMBL" id="SSOP01000024">
    <property type="protein sequence ID" value="KAB5594186.1"/>
    <property type="molecule type" value="Genomic_DNA"/>
</dbReference>
<dbReference type="PANTHER" id="PTHR10264:SF19">
    <property type="entry name" value="AT06885P-RELATED"/>
    <property type="match status" value="1"/>
</dbReference>
<dbReference type="PANTHER" id="PTHR10264">
    <property type="entry name" value="BAND 7 PROTEIN-RELATED"/>
    <property type="match status" value="1"/>
</dbReference>
<accession>A0A5N5QSN7</accession>
<dbReference type="FunFam" id="3.30.479.30:FF:000004">
    <property type="entry name" value="Putative membrane protease family, stomatin"/>
    <property type="match status" value="1"/>
</dbReference>
<evidence type="ECO:0000256" key="1">
    <source>
        <dbReference type="ARBA" id="ARBA00008164"/>
    </source>
</evidence>
<dbReference type="SMART" id="SM00244">
    <property type="entry name" value="PHB"/>
    <property type="match status" value="1"/>
</dbReference>
<feature type="region of interest" description="Disordered" evidence="2">
    <location>
        <begin position="331"/>
        <end position="353"/>
    </location>
</feature>
<proteinExistence type="inferred from homology"/>
<evidence type="ECO:0000259" key="3">
    <source>
        <dbReference type="SMART" id="SM00244"/>
    </source>
</evidence>
<dbReference type="Pfam" id="PF01145">
    <property type="entry name" value="Band_7"/>
    <property type="match status" value="1"/>
</dbReference>
<sequence>MADSKAYRQSSPSVSSGHHSNVVDHNAPDVTATTPPNGTNPRRTGPSGNLVTVEPLRTNEMQASYAQDLGLDGVEHGIYGSFINGLGAVIGLFGAIPCCPCPNPFQEVQQGSVGLVTRFGQFYKAVDPGLVQVNVCSEELRRVDVKIQIASIGRQTVITRDNVNVEIESVIYYQITNPYRAAFGIADLRQALTERAQTTLRHVVGARVVQSVVTERDAIALEIEEIVADVASKWGVAIEGILIKDITFPPDVAASLSSAAQAKRVGESKVIAARAEVDAARLMRQAADILASPAAMQIRQLEALQAMAKSAQSKVVFVPMNLQGDVSAQLATGSSQPQLQGDQSPGAGPSMMGVSAAQRAGLLTSMADL</sequence>
<dbReference type="OrthoDB" id="2105077at2759"/>
<dbReference type="Proteomes" id="UP000383932">
    <property type="component" value="Unassembled WGS sequence"/>
</dbReference>
<dbReference type="InterPro" id="IPR043202">
    <property type="entry name" value="Band-7_stomatin-like"/>
</dbReference>